<protein>
    <recommendedName>
        <fullName evidence="2">Barstar (barnase inhibitor) domain-containing protein</fullName>
    </recommendedName>
</protein>
<evidence type="ECO:0000313" key="4">
    <source>
        <dbReference type="EMBL" id="EOT62781.1"/>
    </source>
</evidence>
<evidence type="ECO:0000256" key="1">
    <source>
        <dbReference type="ARBA" id="ARBA00006845"/>
    </source>
</evidence>
<dbReference type="AlphaFoldDB" id="R2THA2"/>
<dbReference type="Pfam" id="PF01337">
    <property type="entry name" value="Barstar"/>
    <property type="match status" value="1"/>
</dbReference>
<dbReference type="Proteomes" id="UP000014197">
    <property type="component" value="Unassembled WGS sequence"/>
</dbReference>
<organism evidence="3 5">
    <name type="scientific">Enterococcus haemoperoxidus ATCC BAA-382</name>
    <dbReference type="NCBI Taxonomy" id="1158608"/>
    <lineage>
        <taxon>Bacteria</taxon>
        <taxon>Bacillati</taxon>
        <taxon>Bacillota</taxon>
        <taxon>Bacilli</taxon>
        <taxon>Lactobacillales</taxon>
        <taxon>Enterococcaceae</taxon>
        <taxon>Enterococcus</taxon>
    </lineage>
</organism>
<evidence type="ECO:0000313" key="3">
    <source>
        <dbReference type="EMBL" id="EOH99479.1"/>
    </source>
</evidence>
<dbReference type="EMBL" id="AJAR01000010">
    <property type="protein sequence ID" value="EOH99479.1"/>
    <property type="molecule type" value="Genomic_DNA"/>
</dbReference>
<dbReference type="eggNOG" id="ENOG5032Q4Q">
    <property type="taxonomic scope" value="Bacteria"/>
</dbReference>
<dbReference type="InterPro" id="IPR000468">
    <property type="entry name" value="Barstar"/>
</dbReference>
<dbReference type="OrthoDB" id="2169670at2"/>
<dbReference type="STRING" id="155618.RV06_GL002288"/>
<evidence type="ECO:0000259" key="2">
    <source>
        <dbReference type="Pfam" id="PF01337"/>
    </source>
</evidence>
<reference evidence="4 6" key="2">
    <citation type="submission" date="2013-03" db="EMBL/GenBank/DDBJ databases">
        <title>The Genome Sequence of Enterococcus haemoperoxidus BAA-382 (PacBio/Illumina hybrid assembly).</title>
        <authorList>
            <consortium name="The Broad Institute Genomics Platform"/>
            <consortium name="The Broad Institute Genome Sequencing Center for Infectious Disease"/>
            <person name="Earl A."/>
            <person name="Russ C."/>
            <person name="Gilmore M."/>
            <person name="Surin D."/>
            <person name="Walker B."/>
            <person name="Young S."/>
            <person name="Zeng Q."/>
            <person name="Gargeya S."/>
            <person name="Fitzgerald M."/>
            <person name="Haas B."/>
            <person name="Abouelleil A."/>
            <person name="Allen A.W."/>
            <person name="Alvarado L."/>
            <person name="Arachchi H.M."/>
            <person name="Berlin A.M."/>
            <person name="Chapman S.B."/>
            <person name="Gainer-Dewar J."/>
            <person name="Goldberg J."/>
            <person name="Griggs A."/>
            <person name="Gujja S."/>
            <person name="Hansen M."/>
            <person name="Howarth C."/>
            <person name="Imamovic A."/>
            <person name="Ireland A."/>
            <person name="Larimer J."/>
            <person name="McCowan C."/>
            <person name="Murphy C."/>
            <person name="Pearson M."/>
            <person name="Poon T.W."/>
            <person name="Priest M."/>
            <person name="Roberts A."/>
            <person name="Saif S."/>
            <person name="Shea T."/>
            <person name="Sisk P."/>
            <person name="Sykes S."/>
            <person name="Wortman J."/>
            <person name="Nusbaum C."/>
            <person name="Birren B."/>
        </authorList>
    </citation>
    <scope>NUCLEOTIDE SEQUENCE [LARGE SCALE GENOMIC DNA]</scope>
    <source>
        <strain evidence="4 6">ATCC BAA-382</strain>
    </source>
</reference>
<proteinExistence type="inferred from homology"/>
<name>R2THA2_9ENTE</name>
<sequence>MKNTIHKITIKDIKEIEYKELNDYTHYVKIDGSKIDSWQTFKEDMIRKFKLPMGPDGNANEYLDWMRDLSWLKKRSYVLVICNYDEFLSENSIEKKNIMNDFSEYILPFWESEVEQVVVDGVAKSFQLYLID</sequence>
<comment type="caution">
    <text evidence="3">The sequence shown here is derived from an EMBL/GenBank/DDBJ whole genome shotgun (WGS) entry which is preliminary data.</text>
</comment>
<dbReference type="RefSeq" id="WP_010760841.1">
    <property type="nucleotide sequence ID" value="NZ_KB946315.1"/>
</dbReference>
<dbReference type="EMBL" id="ASVY01000002">
    <property type="protein sequence ID" value="EOT62781.1"/>
    <property type="molecule type" value="Genomic_DNA"/>
</dbReference>
<dbReference type="PATRIC" id="fig|1158608.3.peg.608"/>
<comment type="similarity">
    <text evidence="1">Belongs to the barstar family.</text>
</comment>
<feature type="domain" description="Barstar (barnase inhibitor)" evidence="2">
    <location>
        <begin position="26"/>
        <end position="100"/>
    </location>
</feature>
<dbReference type="InterPro" id="IPR035905">
    <property type="entry name" value="Barstar-like_sf"/>
</dbReference>
<evidence type="ECO:0000313" key="6">
    <source>
        <dbReference type="Proteomes" id="UP000014197"/>
    </source>
</evidence>
<gene>
    <name evidence="4" type="ORF">I583_01782</name>
    <name evidence="3" type="ORF">UAW_00631</name>
</gene>
<dbReference type="Proteomes" id="UP000013858">
    <property type="component" value="Unassembled WGS sequence"/>
</dbReference>
<evidence type="ECO:0000313" key="5">
    <source>
        <dbReference type="Proteomes" id="UP000013858"/>
    </source>
</evidence>
<accession>R2THA2</accession>
<keyword evidence="6" id="KW-1185">Reference proteome</keyword>
<dbReference type="SUPFAM" id="SSF52038">
    <property type="entry name" value="Barstar-related"/>
    <property type="match status" value="1"/>
</dbReference>
<reference evidence="3 5" key="1">
    <citation type="submission" date="2013-02" db="EMBL/GenBank/DDBJ databases">
        <title>The Genome Sequence of Enterococcus haemoperoxidus BAA-382.</title>
        <authorList>
            <consortium name="The Broad Institute Genome Sequencing Platform"/>
            <consortium name="The Broad Institute Genome Sequencing Center for Infectious Disease"/>
            <person name="Earl A.M."/>
            <person name="Gilmore M.S."/>
            <person name="Lebreton F."/>
            <person name="Walker B."/>
            <person name="Young S.K."/>
            <person name="Zeng Q."/>
            <person name="Gargeya S."/>
            <person name="Fitzgerald M."/>
            <person name="Haas B."/>
            <person name="Abouelleil A."/>
            <person name="Alvarado L."/>
            <person name="Arachchi H.M."/>
            <person name="Berlin A.M."/>
            <person name="Chapman S.B."/>
            <person name="Dewar J."/>
            <person name="Goldberg J."/>
            <person name="Griggs A."/>
            <person name="Gujja S."/>
            <person name="Hansen M."/>
            <person name="Howarth C."/>
            <person name="Imamovic A."/>
            <person name="Larimer J."/>
            <person name="McCowan C."/>
            <person name="Murphy C."/>
            <person name="Neiman D."/>
            <person name="Pearson M."/>
            <person name="Priest M."/>
            <person name="Roberts A."/>
            <person name="Saif S."/>
            <person name="Shea T."/>
            <person name="Sisk P."/>
            <person name="Sykes S."/>
            <person name="Wortman J."/>
            <person name="Nusbaum C."/>
            <person name="Birren B."/>
        </authorList>
    </citation>
    <scope>NUCLEOTIDE SEQUENCE [LARGE SCALE GENOMIC DNA]</scope>
    <source>
        <strain evidence="3 5">ATCC BAA-382</strain>
    </source>
</reference>